<dbReference type="RefSeq" id="WP_188813711.1">
    <property type="nucleotide sequence ID" value="NZ_BAAAWV010000001.1"/>
</dbReference>
<reference evidence="3" key="1">
    <citation type="journal article" date="2019" name="Int. J. Syst. Evol. Microbiol.">
        <title>The Global Catalogue of Microorganisms (GCM) 10K type strain sequencing project: providing services to taxonomists for standard genome sequencing and annotation.</title>
        <authorList>
            <consortium name="The Broad Institute Genomics Platform"/>
            <consortium name="The Broad Institute Genome Sequencing Center for Infectious Disease"/>
            <person name="Wu L."/>
            <person name="Ma J."/>
        </authorList>
    </citation>
    <scope>NUCLEOTIDE SEQUENCE [LARGE SCALE GENOMIC DNA]</scope>
    <source>
        <strain evidence="3">CGMCC 1.1927</strain>
    </source>
</reference>
<dbReference type="CDD" id="cd06223">
    <property type="entry name" value="PRTases_typeI"/>
    <property type="match status" value="1"/>
</dbReference>
<accession>A0ABQ1Y2S1</accession>
<dbReference type="SUPFAM" id="SSF53271">
    <property type="entry name" value="PRTase-like"/>
    <property type="match status" value="1"/>
</dbReference>
<evidence type="ECO:0000259" key="1">
    <source>
        <dbReference type="Pfam" id="PF14681"/>
    </source>
</evidence>
<dbReference type="NCBIfam" id="NF001097">
    <property type="entry name" value="PRK00129.1"/>
    <property type="match status" value="1"/>
</dbReference>
<dbReference type="InterPro" id="IPR000836">
    <property type="entry name" value="PRTase_dom"/>
</dbReference>
<dbReference type="InterPro" id="IPR029057">
    <property type="entry name" value="PRTase-like"/>
</dbReference>
<keyword evidence="2" id="KW-0808">Transferase</keyword>
<gene>
    <name evidence="2" type="primary">upp</name>
    <name evidence="2" type="ORF">GCM10011577_38680</name>
</gene>
<evidence type="ECO:0000313" key="2">
    <source>
        <dbReference type="EMBL" id="GGH09998.1"/>
    </source>
</evidence>
<dbReference type="Pfam" id="PF14681">
    <property type="entry name" value="UPRTase"/>
    <property type="match status" value="1"/>
</dbReference>
<dbReference type="GO" id="GO:0016757">
    <property type="term" value="F:glycosyltransferase activity"/>
    <property type="evidence" value="ECO:0007669"/>
    <property type="project" value="UniProtKB-KW"/>
</dbReference>
<keyword evidence="2" id="KW-0328">Glycosyltransferase</keyword>
<feature type="domain" description="Phosphoribosyltransferase" evidence="1">
    <location>
        <begin position="24"/>
        <end position="226"/>
    </location>
</feature>
<organism evidence="2 3">
    <name type="scientific">Pseudarthrobacter polychromogenes</name>
    <dbReference type="NCBI Taxonomy" id="1676"/>
    <lineage>
        <taxon>Bacteria</taxon>
        <taxon>Bacillati</taxon>
        <taxon>Actinomycetota</taxon>
        <taxon>Actinomycetes</taxon>
        <taxon>Micrococcales</taxon>
        <taxon>Micrococcaceae</taxon>
        <taxon>Pseudarthrobacter</taxon>
    </lineage>
</organism>
<comment type="caution">
    <text evidence="2">The sequence shown here is derived from an EMBL/GenBank/DDBJ whole genome shotgun (WGS) entry which is preliminary data.</text>
</comment>
<protein>
    <submittedName>
        <fullName evidence="2">Uracil phosphoribosyltransferase</fullName>
    </submittedName>
</protein>
<dbReference type="Proteomes" id="UP000596938">
    <property type="component" value="Unassembled WGS sequence"/>
</dbReference>
<keyword evidence="3" id="KW-1185">Reference proteome</keyword>
<sequence length="228" mass="25116">MQKLQPPSSSNRALPPNAFPLRRTPGLLALHAAARNREASHAEFVTATRRIMRLLLEESLAYLCYEDRLVTTPTGFPFTGAALVQHELFAVSVPRAGDALEAELRDIHPGTRFGKVLIQRDTVTKLPRMFYQKLPAQIAGQQVLLLDPMMATAGTANMAVKVLQDAGVAEADILLVNVLTCPSALEKLYERHPMVRVVTSYIDDALTEQAFMRPGIGDFGDRFYGTTP</sequence>
<evidence type="ECO:0000313" key="3">
    <source>
        <dbReference type="Proteomes" id="UP000596938"/>
    </source>
</evidence>
<dbReference type="Gene3D" id="3.40.50.2020">
    <property type="match status" value="1"/>
</dbReference>
<name>A0ABQ1Y2S1_9MICC</name>
<proteinExistence type="predicted"/>
<dbReference type="EMBL" id="BMKU01000018">
    <property type="protein sequence ID" value="GGH09998.1"/>
    <property type="molecule type" value="Genomic_DNA"/>
</dbReference>